<protein>
    <submittedName>
        <fullName evidence="1">Uncharacterized protein</fullName>
    </submittedName>
</protein>
<dbReference type="AlphaFoldDB" id="A0A423JK98"/>
<organism evidence="1 2">
    <name type="scientific">Pseudomonas frederiksbergensis</name>
    <dbReference type="NCBI Taxonomy" id="104087"/>
    <lineage>
        <taxon>Bacteria</taxon>
        <taxon>Pseudomonadati</taxon>
        <taxon>Pseudomonadota</taxon>
        <taxon>Gammaproteobacteria</taxon>
        <taxon>Pseudomonadales</taxon>
        <taxon>Pseudomonadaceae</taxon>
        <taxon>Pseudomonas</taxon>
    </lineage>
</organism>
<reference evidence="1 2" key="1">
    <citation type="submission" date="2016-10" db="EMBL/GenBank/DDBJ databases">
        <title>Comparative genome analysis of multiple Pseudomonas spp. focuses on biocontrol and plant growth promoting traits.</title>
        <authorList>
            <person name="Tao X.-Y."/>
            <person name="Taylor C.G."/>
        </authorList>
    </citation>
    <scope>NUCLEOTIDE SEQUENCE [LARGE SCALE GENOMIC DNA]</scope>
    <source>
        <strain evidence="1 2">37A10</strain>
    </source>
</reference>
<sequence>MRLRRHTRISIQRRHPHDHMRLSQTFRHQMRTTHRIEIPKLAGRRLKTAQPILPLGPAKMLTHDPGGRGECCGVSLAASLAMAMNDRHVEAVELVFDGFAQAAAV</sequence>
<name>A0A423JK98_9PSED</name>
<comment type="caution">
    <text evidence="1">The sequence shown here is derived from an EMBL/GenBank/DDBJ whole genome shotgun (WGS) entry which is preliminary data.</text>
</comment>
<proteinExistence type="predicted"/>
<gene>
    <name evidence="1" type="ORF">BK666_30425</name>
</gene>
<accession>A0A423JK98</accession>
<evidence type="ECO:0000313" key="1">
    <source>
        <dbReference type="EMBL" id="RON38069.1"/>
    </source>
</evidence>
<evidence type="ECO:0000313" key="2">
    <source>
        <dbReference type="Proteomes" id="UP000285349"/>
    </source>
</evidence>
<dbReference type="EMBL" id="MOBQ01000058">
    <property type="protein sequence ID" value="RON38069.1"/>
    <property type="molecule type" value="Genomic_DNA"/>
</dbReference>
<dbReference type="Proteomes" id="UP000285349">
    <property type="component" value="Unassembled WGS sequence"/>
</dbReference>